<reference evidence="2 3" key="1">
    <citation type="journal article" date="2018" name="New Phytol.">
        <title>Phylogenomics of Endogonaceae and evolution of mycorrhizas within Mucoromycota.</title>
        <authorList>
            <person name="Chang Y."/>
            <person name="Desiro A."/>
            <person name="Na H."/>
            <person name="Sandor L."/>
            <person name="Lipzen A."/>
            <person name="Clum A."/>
            <person name="Barry K."/>
            <person name="Grigoriev I.V."/>
            <person name="Martin F.M."/>
            <person name="Stajich J.E."/>
            <person name="Smith M.E."/>
            <person name="Bonito G."/>
            <person name="Spatafora J.W."/>
        </authorList>
    </citation>
    <scope>NUCLEOTIDE SEQUENCE [LARGE SCALE GENOMIC DNA]</scope>
    <source>
        <strain evidence="2 3">AD002</strain>
    </source>
</reference>
<dbReference type="AlphaFoldDB" id="A0A433PKH3"/>
<dbReference type="EMBL" id="RBNJ01022557">
    <property type="protein sequence ID" value="RUS18051.1"/>
    <property type="molecule type" value="Genomic_DNA"/>
</dbReference>
<dbReference type="Proteomes" id="UP000274822">
    <property type="component" value="Unassembled WGS sequence"/>
</dbReference>
<evidence type="ECO:0000256" key="1">
    <source>
        <dbReference type="SAM" id="Phobius"/>
    </source>
</evidence>
<name>A0A433PKH3_9FUNG</name>
<evidence type="ECO:0000313" key="2">
    <source>
        <dbReference type="EMBL" id="RUS18051.1"/>
    </source>
</evidence>
<keyword evidence="3" id="KW-1185">Reference proteome</keyword>
<keyword evidence="1" id="KW-1133">Transmembrane helix</keyword>
<accession>A0A433PKH3</accession>
<sequence length="467" mass="52610">MLPQGTTERLALFLRIASYLTILFVCSYLFLFHRLGNDLEDLYTPPPNPSKKPSDTSFTRLSPLRRLKISSVRAHIRTKYVYNRMPVVDTPRFLVNYMCIQPPCGNLPERLCGLATSFYLALLNDKTAFSPVWTFPVRLDLYFEIDPRDVVMNTGRGLQYLNRTTNDAAKWTWNASPSPDSSPDSKDNPFSTTDFIANWTSRSLRIISLRTSTAAWPSLTLNPSLARHTGDYGIYRLTPSEMFVVVHRTFFARPTPWFRDLLQPYRDLLGGDLDPSSLASAPPPRPPPPKKLFRKTSPAWFRIGIHLDPAATAAAADLNIACLAMQAASVCRSVRSIDAISRPDCHVFIASSDPPLVNRLGREITRQIKYIRVHSVDPISHPPADLDALDADSIAPPSGAKRWSAEELLKRRHARGFMEWTLLSRMDYLLGVKGDPVLETAAWAAQVQLELLKGGSGECRFMEYDDW</sequence>
<organism evidence="2 3">
    <name type="scientific">Jimgerdemannia flammicorona</name>
    <dbReference type="NCBI Taxonomy" id="994334"/>
    <lineage>
        <taxon>Eukaryota</taxon>
        <taxon>Fungi</taxon>
        <taxon>Fungi incertae sedis</taxon>
        <taxon>Mucoromycota</taxon>
        <taxon>Mucoromycotina</taxon>
        <taxon>Endogonomycetes</taxon>
        <taxon>Endogonales</taxon>
        <taxon>Endogonaceae</taxon>
        <taxon>Jimgerdemannia</taxon>
    </lineage>
</organism>
<comment type="caution">
    <text evidence="2">The sequence shown here is derived from an EMBL/GenBank/DDBJ whole genome shotgun (WGS) entry which is preliminary data.</text>
</comment>
<keyword evidence="1" id="KW-0812">Transmembrane</keyword>
<protein>
    <submittedName>
        <fullName evidence="2">Uncharacterized protein</fullName>
    </submittedName>
</protein>
<gene>
    <name evidence="2" type="ORF">BC938DRAFT_476083</name>
</gene>
<evidence type="ECO:0000313" key="3">
    <source>
        <dbReference type="Proteomes" id="UP000274822"/>
    </source>
</evidence>
<keyword evidence="1" id="KW-0472">Membrane</keyword>
<proteinExistence type="predicted"/>
<feature type="transmembrane region" description="Helical" evidence="1">
    <location>
        <begin position="12"/>
        <end position="31"/>
    </location>
</feature>